<dbReference type="AlphaFoldDB" id="Q4N135"/>
<dbReference type="InParanoid" id="Q4N135"/>
<dbReference type="OMA" id="YSWQPQK"/>
<dbReference type="eggNOG" id="ENOG502QSYS">
    <property type="taxonomic scope" value="Eukaryota"/>
</dbReference>
<feature type="compositionally biased region" description="Low complexity" evidence="1">
    <location>
        <begin position="265"/>
        <end position="276"/>
    </location>
</feature>
<feature type="region of interest" description="Disordered" evidence="1">
    <location>
        <begin position="191"/>
        <end position="325"/>
    </location>
</feature>
<dbReference type="VEuPathDB" id="PiroplasmaDB:TpMuguga_04g00917"/>
<evidence type="ECO:0000256" key="2">
    <source>
        <dbReference type="SAM" id="SignalP"/>
    </source>
</evidence>
<feature type="signal peptide" evidence="2">
    <location>
        <begin position="1"/>
        <end position="21"/>
    </location>
</feature>
<proteinExistence type="predicted"/>
<dbReference type="Pfam" id="PF07708">
    <property type="entry name" value="Tash_PEST"/>
    <property type="match status" value="1"/>
</dbReference>
<dbReference type="InterPro" id="IPR007480">
    <property type="entry name" value="DUF529"/>
</dbReference>
<dbReference type="Pfam" id="PF04385">
    <property type="entry name" value="FAINT"/>
    <property type="match status" value="1"/>
</dbReference>
<sequence length="528" mass="60178">MNLCAVYIYGIIFILVGYVYSADNNNDQTSESGIKYIDDGSDEQGENFQVTERSMKPEGSEDVEEVKSATPQPTIKILRRPPQQITQPTKDKKTEPEPILYYVPQSLQSPQTYQLVSIPPIQPPPAPVPGKPSKYYVLSEKTNMYGEHIPIPVSYLEYIPVKQPVIYFIPVGVAPPYSPHQSPFVTYPVLTTQPSSRRGESQHPNLEPPTLKPNVAPGKYKHQVDEPRVPRKTIQILRRPSRPHEQTKDSTTPEPPKTDQVSGEQPSQPSDQKPQPSGEPSEPLQPERIPVELGSDEEESEDEGDKEGAAGGDGGEGDEEEEISSKTEEICKEIVLFKKDSDGNIIPMTENDYKKIISTEYENNYEFLANLEEVKCDGESVYSHIDGKFYPLSLTYKKPNNSFIIAFEDSFLRIKRRKGEWMTKSKKFKKHLKIYIKDEKGNEVEGGEEDDFYRITFNKAIKYKFKPGKKCNKIVFGDKLIWEKTPSDDYPIGFSINDRLNVVVFFEKYFKTFAKRSQGYRLKYTQGK</sequence>
<evidence type="ECO:0000313" key="3">
    <source>
        <dbReference type="EMBL" id="EAN32271.1"/>
    </source>
</evidence>
<dbReference type="KEGG" id="tpv:TP04_0917"/>
<feature type="compositionally biased region" description="Acidic residues" evidence="1">
    <location>
        <begin position="294"/>
        <end position="305"/>
    </location>
</feature>
<dbReference type="RefSeq" id="XP_764554.1">
    <property type="nucleotide sequence ID" value="XM_759461.1"/>
</dbReference>
<reference evidence="3 4" key="1">
    <citation type="journal article" date="2005" name="Science">
        <title>Genome sequence of Theileria parva, a bovine pathogen that transforms lymphocytes.</title>
        <authorList>
            <person name="Gardner M.J."/>
            <person name="Bishop R."/>
            <person name="Shah T."/>
            <person name="de Villiers E.P."/>
            <person name="Carlton J.M."/>
            <person name="Hall N."/>
            <person name="Ren Q."/>
            <person name="Paulsen I.T."/>
            <person name="Pain A."/>
            <person name="Berriman M."/>
            <person name="Wilson R.J.M."/>
            <person name="Sato S."/>
            <person name="Ralph S.A."/>
            <person name="Mann D.J."/>
            <person name="Xiong Z."/>
            <person name="Shallom S.J."/>
            <person name="Weidman J."/>
            <person name="Jiang L."/>
            <person name="Lynn J."/>
            <person name="Weaver B."/>
            <person name="Shoaibi A."/>
            <person name="Domingo A.R."/>
            <person name="Wasawo D."/>
            <person name="Crabtree J."/>
            <person name="Wortman J.R."/>
            <person name="Haas B."/>
            <person name="Angiuoli S.V."/>
            <person name="Creasy T.H."/>
            <person name="Lu C."/>
            <person name="Suh B."/>
            <person name="Silva J.C."/>
            <person name="Utterback T.R."/>
            <person name="Feldblyum T.V."/>
            <person name="Pertea M."/>
            <person name="Allen J."/>
            <person name="Nierman W.C."/>
            <person name="Taracha E.L.N."/>
            <person name="Salzberg S.L."/>
            <person name="White O.R."/>
            <person name="Fitzhugh H.A."/>
            <person name="Morzaria S."/>
            <person name="Venter J.C."/>
            <person name="Fraser C.M."/>
            <person name="Nene V."/>
        </authorList>
    </citation>
    <scope>NUCLEOTIDE SEQUENCE [LARGE SCALE GENOMIC DNA]</scope>
    <source>
        <strain evidence="3 4">Muguga</strain>
    </source>
</reference>
<gene>
    <name evidence="3" type="ordered locus">TP04_0917</name>
</gene>
<dbReference type="GeneID" id="3500751"/>
<evidence type="ECO:0000256" key="1">
    <source>
        <dbReference type="SAM" id="MobiDB-lite"/>
    </source>
</evidence>
<name>Q4N135_THEPA</name>
<dbReference type="EMBL" id="AAGK01000004">
    <property type="protein sequence ID" value="EAN32271.1"/>
    <property type="molecule type" value="Genomic_DNA"/>
</dbReference>
<protein>
    <submittedName>
        <fullName evidence="3">Uncharacterized protein</fullName>
    </submittedName>
</protein>
<dbReference type="Proteomes" id="UP000001949">
    <property type="component" value="Unassembled WGS sequence"/>
</dbReference>
<feature type="chain" id="PRO_5004241540" evidence="2">
    <location>
        <begin position="22"/>
        <end position="528"/>
    </location>
</feature>
<feature type="region of interest" description="Disordered" evidence="1">
    <location>
        <begin position="38"/>
        <end position="71"/>
    </location>
</feature>
<accession>Q4N135</accession>
<organism evidence="3 4">
    <name type="scientific">Theileria parva</name>
    <name type="common">East coast fever infection agent</name>
    <dbReference type="NCBI Taxonomy" id="5875"/>
    <lineage>
        <taxon>Eukaryota</taxon>
        <taxon>Sar</taxon>
        <taxon>Alveolata</taxon>
        <taxon>Apicomplexa</taxon>
        <taxon>Aconoidasida</taxon>
        <taxon>Piroplasmida</taxon>
        <taxon>Theileriidae</taxon>
        <taxon>Theileria</taxon>
    </lineage>
</organism>
<keyword evidence="4" id="KW-1185">Reference proteome</keyword>
<evidence type="ECO:0000313" key="4">
    <source>
        <dbReference type="Proteomes" id="UP000001949"/>
    </source>
</evidence>
<dbReference type="InterPro" id="IPR011695">
    <property type="entry name" value="Tash_PEST_motif"/>
</dbReference>
<dbReference type="STRING" id="5875.Q4N135"/>
<keyword evidence="2" id="KW-0732">Signal</keyword>
<comment type="caution">
    <text evidence="3">The sequence shown here is derived from an EMBL/GenBank/DDBJ whole genome shotgun (WGS) entry which is preliminary data.</text>
</comment>